<dbReference type="InterPro" id="IPR036734">
    <property type="entry name" value="Neur_chan_lig-bd_sf"/>
</dbReference>
<dbReference type="AlphaFoldDB" id="A0AAF3J7V7"/>
<dbReference type="GO" id="GO:0005230">
    <property type="term" value="F:extracellular ligand-gated monoatomic ion channel activity"/>
    <property type="evidence" value="ECO:0007669"/>
    <property type="project" value="InterPro"/>
</dbReference>
<feature type="signal peptide" evidence="1">
    <location>
        <begin position="1"/>
        <end position="24"/>
    </location>
</feature>
<reference evidence="4" key="1">
    <citation type="submission" date="2024-02" db="UniProtKB">
        <authorList>
            <consortium name="WormBaseParasite"/>
        </authorList>
    </citation>
    <scope>IDENTIFICATION</scope>
</reference>
<protein>
    <recommendedName>
        <fullName evidence="2">Neurotransmitter-gated ion-channel ligand-binding domain-containing protein</fullName>
    </recommendedName>
</protein>
<dbReference type="GO" id="GO:0016020">
    <property type="term" value="C:membrane"/>
    <property type="evidence" value="ECO:0007669"/>
    <property type="project" value="InterPro"/>
</dbReference>
<dbReference type="Gene3D" id="2.70.170.10">
    <property type="entry name" value="Neurotransmitter-gated ion-channel ligand-binding domain"/>
    <property type="match status" value="1"/>
</dbReference>
<dbReference type="Pfam" id="PF02931">
    <property type="entry name" value="Neur_chan_LBD"/>
    <property type="match status" value="1"/>
</dbReference>
<name>A0AAF3J7V7_9BILA</name>
<evidence type="ECO:0000313" key="4">
    <source>
        <dbReference type="WBParaSite" id="MBELARI_LOCUS21749"/>
    </source>
</evidence>
<dbReference type="WBParaSite" id="MBELARI_LOCUS21749">
    <property type="protein sequence ID" value="MBELARI_LOCUS21749"/>
    <property type="gene ID" value="MBELARI_LOCUS21749"/>
</dbReference>
<sequence length="149" mass="17551">MQINCHLSFQLTLVLTTIFDVTNQQDTTLNWTEIVGNEKLGVFYENTQRLYFELFERRAYKRELSPIYSLQPYNLTAQEVPRFNVNITLAYVKVIELAAQSQEIDQLFEFGFEWTDPRLQWNPDDFGGVSKIWLQMDSIWLPENSISNA</sequence>
<proteinExistence type="predicted"/>
<dbReference type="Proteomes" id="UP000887575">
    <property type="component" value="Unassembled WGS sequence"/>
</dbReference>
<dbReference type="InterPro" id="IPR006202">
    <property type="entry name" value="Neur_chan_lig-bd"/>
</dbReference>
<dbReference type="SUPFAM" id="SSF63712">
    <property type="entry name" value="Nicotinic receptor ligand binding domain-like"/>
    <property type="match status" value="1"/>
</dbReference>
<evidence type="ECO:0000259" key="2">
    <source>
        <dbReference type="Pfam" id="PF02931"/>
    </source>
</evidence>
<evidence type="ECO:0000313" key="3">
    <source>
        <dbReference type="Proteomes" id="UP000887575"/>
    </source>
</evidence>
<keyword evidence="3" id="KW-1185">Reference proteome</keyword>
<feature type="domain" description="Neurotransmitter-gated ion-channel ligand-binding" evidence="2">
    <location>
        <begin position="49"/>
        <end position="148"/>
    </location>
</feature>
<keyword evidence="1" id="KW-0732">Signal</keyword>
<accession>A0AAF3J7V7</accession>
<organism evidence="3 4">
    <name type="scientific">Mesorhabditis belari</name>
    <dbReference type="NCBI Taxonomy" id="2138241"/>
    <lineage>
        <taxon>Eukaryota</taxon>
        <taxon>Metazoa</taxon>
        <taxon>Ecdysozoa</taxon>
        <taxon>Nematoda</taxon>
        <taxon>Chromadorea</taxon>
        <taxon>Rhabditida</taxon>
        <taxon>Rhabditina</taxon>
        <taxon>Rhabditomorpha</taxon>
        <taxon>Rhabditoidea</taxon>
        <taxon>Rhabditidae</taxon>
        <taxon>Mesorhabditinae</taxon>
        <taxon>Mesorhabditis</taxon>
    </lineage>
</organism>
<feature type="chain" id="PRO_5042059347" description="Neurotransmitter-gated ion-channel ligand-binding domain-containing protein" evidence="1">
    <location>
        <begin position="25"/>
        <end position="149"/>
    </location>
</feature>
<evidence type="ECO:0000256" key="1">
    <source>
        <dbReference type="SAM" id="SignalP"/>
    </source>
</evidence>